<keyword evidence="3" id="KW-1185">Reference proteome</keyword>
<dbReference type="RefSeq" id="XP_018260821.1">
    <property type="nucleotide sequence ID" value="XM_018409818.1"/>
</dbReference>
<dbReference type="AlphaFoldDB" id="A0A1A5ZYU1"/>
<evidence type="ECO:0000313" key="1">
    <source>
        <dbReference type="EMBL" id="OBR82979.1"/>
    </source>
</evidence>
<evidence type="ECO:0000313" key="3">
    <source>
        <dbReference type="Proteomes" id="UP000078595"/>
    </source>
</evidence>
<dbReference type="KEGG" id="kdj:28970236"/>
<sequence>MVPTQLLDLSDDIIDRIAYFVHRDYDVPLPSFNPHWANFVTELDRGLATDYLALRSTCTRIRGICGLKGLHLFLRSWQRVLEWMADAPDSVVKGIRRLSLDIEWKYWPPELKKLDENAEIDTTNGHGIYPLIPTWSTITTLLSRFTSLEELYLSHSPLCQHRPKFTMTSQLKCPPLDFLPQLKSLAFEIRCSRCSVEIPSLFIPACTTLQHIKMVMITHNEGWDKLFDSWQRRHPELKLALKTLVLNLDSEASINDELKRISKWGMGLKELHMIKVDRGGLEPGFFLGGKQVESTGSSFEQKWVFKHFEQEWITGLSDDDSNGEGWEENKAWTEFLGALSKYHNLETFDCVINPHIDQGWPRNVIPHDEQKASEYNAYQKGMRTSLERYKTTQPKLSSAMAAAARAMVETVPTLKNGYFWQYPYDWNSEPAHIWRRWSWQRGGFGGIKVEPVVELFASEWMINGDGEGHPDYQDQDSDDE</sequence>
<organism evidence="1">
    <name type="scientific">Kwoniella dejecticola CBS 10117</name>
    <dbReference type="NCBI Taxonomy" id="1296121"/>
    <lineage>
        <taxon>Eukaryota</taxon>
        <taxon>Fungi</taxon>
        <taxon>Dikarya</taxon>
        <taxon>Basidiomycota</taxon>
        <taxon>Agaricomycotina</taxon>
        <taxon>Tremellomycetes</taxon>
        <taxon>Tremellales</taxon>
        <taxon>Cryptococcaceae</taxon>
        <taxon>Kwoniella</taxon>
    </lineage>
</organism>
<dbReference type="VEuPathDB" id="FungiDB:I303_06537"/>
<proteinExistence type="predicted"/>
<dbReference type="GeneID" id="28970236"/>
<reference evidence="1" key="1">
    <citation type="submission" date="2013-07" db="EMBL/GenBank/DDBJ databases">
        <title>The Genome Sequence of Cryptococcus dejecticola CBS10117.</title>
        <authorList>
            <consortium name="The Broad Institute Genome Sequencing Platform"/>
            <person name="Cuomo C."/>
            <person name="Litvintseva A."/>
            <person name="Chen Y."/>
            <person name="Heitman J."/>
            <person name="Sun S."/>
            <person name="Springer D."/>
            <person name="Dromer F."/>
            <person name="Young S.K."/>
            <person name="Zeng Q."/>
            <person name="Gargeya S."/>
            <person name="Fitzgerald M."/>
            <person name="Abouelleil A."/>
            <person name="Alvarado L."/>
            <person name="Berlin A.M."/>
            <person name="Chapman S.B."/>
            <person name="Dewar J."/>
            <person name="Goldberg J."/>
            <person name="Griggs A."/>
            <person name="Gujja S."/>
            <person name="Hansen M."/>
            <person name="Howarth C."/>
            <person name="Imamovic A."/>
            <person name="Larimer J."/>
            <person name="McCowan C."/>
            <person name="Murphy C."/>
            <person name="Pearson M."/>
            <person name="Priest M."/>
            <person name="Roberts A."/>
            <person name="Saif S."/>
            <person name="Shea T."/>
            <person name="Sykes S."/>
            <person name="Wortman J."/>
            <person name="Nusbaum C."/>
            <person name="Birren B."/>
        </authorList>
    </citation>
    <scope>NUCLEOTIDE SEQUENCE [LARGE SCALE GENOMIC DNA]</scope>
    <source>
        <strain evidence="1">CBS 10117</strain>
    </source>
</reference>
<reference evidence="2" key="3">
    <citation type="submission" date="2024-02" db="EMBL/GenBank/DDBJ databases">
        <title>Comparative genomics of Cryptococcus and Kwoniella reveals pathogenesis evolution and contrasting modes of karyotype evolution via chromosome fusion or intercentromeric recombination.</title>
        <authorList>
            <person name="Coelho M.A."/>
            <person name="David-Palma M."/>
            <person name="Shea T."/>
            <person name="Bowers K."/>
            <person name="McGinley-Smith S."/>
            <person name="Mohammad A.W."/>
            <person name="Gnirke A."/>
            <person name="Yurkov A.M."/>
            <person name="Nowrousian M."/>
            <person name="Sun S."/>
            <person name="Cuomo C.A."/>
            <person name="Heitman J."/>
        </authorList>
    </citation>
    <scope>NUCLEOTIDE SEQUENCE</scope>
    <source>
        <strain evidence="2">CBS 10117</strain>
    </source>
</reference>
<dbReference type="EMBL" id="KI894034">
    <property type="protein sequence ID" value="OBR82979.1"/>
    <property type="molecule type" value="Genomic_DNA"/>
</dbReference>
<dbReference type="OrthoDB" id="2564533at2759"/>
<accession>A0A1A5ZYU1</accession>
<evidence type="ECO:0000313" key="2">
    <source>
        <dbReference type="EMBL" id="WWC64525.1"/>
    </source>
</evidence>
<protein>
    <submittedName>
        <fullName evidence="1">Uncharacterized protein</fullName>
    </submittedName>
</protein>
<dbReference type="SUPFAM" id="SSF52047">
    <property type="entry name" value="RNI-like"/>
    <property type="match status" value="1"/>
</dbReference>
<dbReference type="EMBL" id="CP144538">
    <property type="protein sequence ID" value="WWC64525.1"/>
    <property type="molecule type" value="Genomic_DNA"/>
</dbReference>
<reference evidence="2" key="2">
    <citation type="submission" date="2013-07" db="EMBL/GenBank/DDBJ databases">
        <authorList>
            <consortium name="The Broad Institute Genome Sequencing Platform"/>
            <person name="Cuomo C."/>
            <person name="Litvintseva A."/>
            <person name="Chen Y."/>
            <person name="Heitman J."/>
            <person name="Sun S."/>
            <person name="Springer D."/>
            <person name="Dromer F."/>
            <person name="Young S.K."/>
            <person name="Zeng Q."/>
            <person name="Gargeya S."/>
            <person name="Fitzgerald M."/>
            <person name="Abouelleil A."/>
            <person name="Alvarado L."/>
            <person name="Berlin A.M."/>
            <person name="Chapman S.B."/>
            <person name="Dewar J."/>
            <person name="Goldberg J."/>
            <person name="Griggs A."/>
            <person name="Gujja S."/>
            <person name="Hansen M."/>
            <person name="Howarth C."/>
            <person name="Imamovic A."/>
            <person name="Larimer J."/>
            <person name="McCowan C."/>
            <person name="Murphy C."/>
            <person name="Pearson M."/>
            <person name="Priest M."/>
            <person name="Roberts A."/>
            <person name="Saif S."/>
            <person name="Shea T."/>
            <person name="Sykes S."/>
            <person name="Wortman J."/>
            <person name="Nusbaum C."/>
            <person name="Birren B."/>
        </authorList>
    </citation>
    <scope>NUCLEOTIDE SEQUENCE</scope>
    <source>
        <strain evidence="2">CBS 10117</strain>
    </source>
</reference>
<gene>
    <name evidence="1" type="ORF">I303_06537</name>
    <name evidence="2" type="ORF">I303_107135</name>
</gene>
<name>A0A1A5ZYU1_9TREE</name>
<dbReference type="Proteomes" id="UP000078595">
    <property type="component" value="Chromosome 9"/>
</dbReference>